<evidence type="ECO:0000313" key="2">
    <source>
        <dbReference type="Proteomes" id="UP000540412"/>
    </source>
</evidence>
<evidence type="ECO:0008006" key="3">
    <source>
        <dbReference type="Google" id="ProtNLM"/>
    </source>
</evidence>
<comment type="caution">
    <text evidence="1">The sequence shown here is derived from an EMBL/GenBank/DDBJ whole genome shotgun (WGS) entry which is preliminary data.</text>
</comment>
<dbReference type="Pfam" id="PF06475">
    <property type="entry name" value="Glycolipid_bind"/>
    <property type="match status" value="1"/>
</dbReference>
<dbReference type="EMBL" id="JACHIT010000001">
    <property type="protein sequence ID" value="MBB5911602.1"/>
    <property type="molecule type" value="Genomic_DNA"/>
</dbReference>
<accession>A0A7W9P8S0</accession>
<sequence length="150" mass="17034">MRTFVWQGIDEPRMEIVRVESLDRASGTQIGLVYQLRWQLDGSELTVDTGGGPVRHRLDGADYFDLQHSAFFNSLPVVRDGLLDAGAASRDYTMRFVSVPDLSATLTTQRYEPRGGRTVQFSSGDYRADIDFDEDGYVVLYEDYLQRLQP</sequence>
<proteinExistence type="predicted"/>
<dbReference type="RefSeq" id="WP_157185579.1">
    <property type="nucleotide sequence ID" value="NZ_JACHIT010000001.1"/>
</dbReference>
<name>A0A7W9P8S0_9NOCA</name>
<dbReference type="InterPro" id="IPR009467">
    <property type="entry name" value="Glycolipid-bd_prot_put"/>
</dbReference>
<evidence type="ECO:0000313" key="1">
    <source>
        <dbReference type="EMBL" id="MBB5911602.1"/>
    </source>
</evidence>
<organism evidence="1 2">
    <name type="scientific">Nocardia transvalensis</name>
    <dbReference type="NCBI Taxonomy" id="37333"/>
    <lineage>
        <taxon>Bacteria</taxon>
        <taxon>Bacillati</taxon>
        <taxon>Actinomycetota</taxon>
        <taxon>Actinomycetes</taxon>
        <taxon>Mycobacteriales</taxon>
        <taxon>Nocardiaceae</taxon>
        <taxon>Nocardia</taxon>
    </lineage>
</organism>
<keyword evidence="2" id="KW-1185">Reference proteome</keyword>
<protein>
    <recommendedName>
        <fullName evidence="3">Glycolipid-binding protein</fullName>
    </recommendedName>
</protein>
<dbReference type="SUPFAM" id="SSF159275">
    <property type="entry name" value="PA1994-like"/>
    <property type="match status" value="1"/>
</dbReference>
<gene>
    <name evidence="1" type="ORF">BJY24_000469</name>
</gene>
<dbReference type="AlphaFoldDB" id="A0A7W9P8S0"/>
<reference evidence="1 2" key="1">
    <citation type="submission" date="2020-08" db="EMBL/GenBank/DDBJ databases">
        <title>Sequencing the genomes of 1000 actinobacteria strains.</title>
        <authorList>
            <person name="Klenk H.-P."/>
        </authorList>
    </citation>
    <scope>NUCLEOTIDE SEQUENCE [LARGE SCALE GENOMIC DNA]</scope>
    <source>
        <strain evidence="1 2">DSM 43582</strain>
    </source>
</reference>
<dbReference type="Proteomes" id="UP000540412">
    <property type="component" value="Unassembled WGS sequence"/>
</dbReference>